<evidence type="ECO:0000313" key="3">
    <source>
        <dbReference type="Proteomes" id="UP000765509"/>
    </source>
</evidence>
<dbReference type="OrthoDB" id="2516191at2759"/>
<accession>A0A9Q3I667</accession>
<evidence type="ECO:0000313" key="2">
    <source>
        <dbReference type="EMBL" id="MBW0527815.1"/>
    </source>
</evidence>
<dbReference type="EMBL" id="AVOT02033840">
    <property type="protein sequence ID" value="MBW0527815.1"/>
    <property type="molecule type" value="Genomic_DNA"/>
</dbReference>
<proteinExistence type="predicted"/>
<protein>
    <submittedName>
        <fullName evidence="2">Uncharacterized protein</fullName>
    </submittedName>
</protein>
<sequence>MVSEELQGILLENDYLFFTASNALGDVCGKNSIVTTCRALTRLTSLIYEPGSSHNHHIDSFLKLYTRYKSLVGSSSTKIKLSKEMATTFFLQSLDRDRDLSSLVQNLYDIQPFDVKTITKRVALEEFRHDNISSEALFTNNRNQANQGNQKKPSGSNKSPMAPNQGEKNSKRGQKNKSKRRDKTGNQRESVSKRLEKLEKLLLNNTLSTSTNTVTSTMGTDQKIEKEHGSSDSDAYYISLEGIFATKYPDRQTLYLGTGCG</sequence>
<gene>
    <name evidence="2" type="ORF">O181_067530</name>
</gene>
<comment type="caution">
    <text evidence="2">The sequence shown here is derived from an EMBL/GenBank/DDBJ whole genome shotgun (WGS) entry which is preliminary data.</text>
</comment>
<feature type="compositionally biased region" description="Polar residues" evidence="1">
    <location>
        <begin position="135"/>
        <end position="159"/>
    </location>
</feature>
<dbReference type="AlphaFoldDB" id="A0A9Q3I667"/>
<feature type="compositionally biased region" description="Basic residues" evidence="1">
    <location>
        <begin position="171"/>
        <end position="182"/>
    </location>
</feature>
<organism evidence="2 3">
    <name type="scientific">Austropuccinia psidii MF-1</name>
    <dbReference type="NCBI Taxonomy" id="1389203"/>
    <lineage>
        <taxon>Eukaryota</taxon>
        <taxon>Fungi</taxon>
        <taxon>Dikarya</taxon>
        <taxon>Basidiomycota</taxon>
        <taxon>Pucciniomycotina</taxon>
        <taxon>Pucciniomycetes</taxon>
        <taxon>Pucciniales</taxon>
        <taxon>Sphaerophragmiaceae</taxon>
        <taxon>Austropuccinia</taxon>
    </lineage>
</organism>
<keyword evidence="3" id="KW-1185">Reference proteome</keyword>
<feature type="region of interest" description="Disordered" evidence="1">
    <location>
        <begin position="135"/>
        <end position="191"/>
    </location>
</feature>
<name>A0A9Q3I667_9BASI</name>
<reference evidence="2" key="1">
    <citation type="submission" date="2021-03" db="EMBL/GenBank/DDBJ databases">
        <title>Draft genome sequence of rust myrtle Austropuccinia psidii MF-1, a brazilian biotype.</title>
        <authorList>
            <person name="Quecine M.C."/>
            <person name="Pachon D.M.R."/>
            <person name="Bonatelli M.L."/>
            <person name="Correr F.H."/>
            <person name="Franceschini L.M."/>
            <person name="Leite T.F."/>
            <person name="Margarido G.R.A."/>
            <person name="Almeida C.A."/>
            <person name="Ferrarezi J.A."/>
            <person name="Labate C.A."/>
        </authorList>
    </citation>
    <scope>NUCLEOTIDE SEQUENCE</scope>
    <source>
        <strain evidence="2">MF-1</strain>
    </source>
</reference>
<evidence type="ECO:0000256" key="1">
    <source>
        <dbReference type="SAM" id="MobiDB-lite"/>
    </source>
</evidence>
<dbReference type="Proteomes" id="UP000765509">
    <property type="component" value="Unassembled WGS sequence"/>
</dbReference>